<keyword evidence="11" id="KW-1185">Reference proteome</keyword>
<dbReference type="PANTHER" id="PTHR10233:SF14">
    <property type="entry name" value="TRANSLATION INITIATION FACTOR EIF-2B SUBUNIT DELTA"/>
    <property type="match status" value="1"/>
</dbReference>
<evidence type="ECO:0000256" key="2">
    <source>
        <dbReference type="ARBA" id="ARBA00007251"/>
    </source>
</evidence>
<evidence type="ECO:0000256" key="7">
    <source>
        <dbReference type="ARBA" id="ARBA00044356"/>
    </source>
</evidence>
<feature type="region of interest" description="Disordered" evidence="10">
    <location>
        <begin position="293"/>
        <end position="364"/>
    </location>
</feature>
<dbReference type="Proteomes" id="UP001652740">
    <property type="component" value="Unplaced"/>
</dbReference>
<evidence type="ECO:0000256" key="6">
    <source>
        <dbReference type="ARBA" id="ARBA00044147"/>
    </source>
</evidence>
<accession>A0A6J3C9K1</accession>
<dbReference type="Gene3D" id="3.40.50.10470">
    <property type="entry name" value="Translation initiation factor eif-2b, domain 2"/>
    <property type="match status" value="1"/>
</dbReference>
<dbReference type="PANTHER" id="PTHR10233">
    <property type="entry name" value="TRANSLATION INITIATION FACTOR EIF-2B"/>
    <property type="match status" value="1"/>
</dbReference>
<comment type="subunit">
    <text evidence="8">Component of the translation initiation factor 2B (eIF2B) complex which is a heterodecamer of two sets of five different subunits: alpha, beta, gamma, delta and epsilon. Subunits alpha, beta and delta comprise a regulatory subcomplex and subunits epsilon and gamma comprise a catalytic subcomplex. Within the complex, the hexameric regulatory complex resides at the center, with the two heterodimeric catalytic subcomplexes bound on opposite sides.</text>
</comment>
<keyword evidence="4 12" id="KW-0396">Initiation factor</keyword>
<organism evidence="11 12">
    <name type="scientific">Galleria mellonella</name>
    <name type="common">Greater wax moth</name>
    <dbReference type="NCBI Taxonomy" id="7137"/>
    <lineage>
        <taxon>Eukaryota</taxon>
        <taxon>Metazoa</taxon>
        <taxon>Ecdysozoa</taxon>
        <taxon>Arthropoda</taxon>
        <taxon>Hexapoda</taxon>
        <taxon>Insecta</taxon>
        <taxon>Pterygota</taxon>
        <taxon>Neoptera</taxon>
        <taxon>Endopterygota</taxon>
        <taxon>Lepidoptera</taxon>
        <taxon>Glossata</taxon>
        <taxon>Ditrysia</taxon>
        <taxon>Pyraloidea</taxon>
        <taxon>Pyralidae</taxon>
        <taxon>Galleriinae</taxon>
        <taxon>Galleria</taxon>
    </lineage>
</organism>
<keyword evidence="3" id="KW-0963">Cytoplasm</keyword>
<dbReference type="RefSeq" id="XP_031769056.2">
    <property type="nucleotide sequence ID" value="XM_031913196.2"/>
</dbReference>
<dbReference type="AlphaFoldDB" id="A0A6J3C9K1"/>
<feature type="compositionally biased region" description="Basic and acidic residues" evidence="10">
    <location>
        <begin position="44"/>
        <end position="59"/>
    </location>
</feature>
<evidence type="ECO:0000313" key="12">
    <source>
        <dbReference type="RefSeq" id="XP_031769056.2"/>
    </source>
</evidence>
<gene>
    <name evidence="12" type="primary">LOC113518138</name>
</gene>
<evidence type="ECO:0000256" key="8">
    <source>
        <dbReference type="ARBA" id="ARBA00046432"/>
    </source>
</evidence>
<sequence length="719" mass="79414">MVLSKTNSEISPTIVFQLTTSKKRRIRRKKLQAARACHNNQQKKPTDAKNHPRENVPKEVGENPISVIEQIGNELKENIKLDSNTNNLTMSSKEKSREEILAAREAKKLAKQKAKKGEVVQNEVIGTQSIKDTTKSDKDIPKQNSDSGDKVKKELKNTSKDKISKVTSTVIKSKDEVDHLVDSNTLVNIGNVQKENLDKGQTSSEKSKEEVMAERAAKKAMKQANKKGVSEMVEVDKKNLTEESKKESLLKDDNAAEKDMTIKDVVETLKDIANVARAVQDVTAIVQSIHLEPKKQEESSKSKAELKAERRAKQEAQRAAKQAAQEQKVVKQKQAPSKPEKTVTDVAKLSKEEKPKAKLTEKTKSKPQYIQRINWFQHLSTGHEKESLKNIAINSNLHPAIVKLGVQLASRVVAGSNARCIALLDALRKMVTDYTLPAKTEFARGLESQLTSSVEYLWSMRQPSASQTNAIKYFRHNLTQLPNNVNEHDAKKTLKDLIDNYVREQIDKAGEAISLAVREKICNGDNILTYGCSSLVERILVEAWSAGVRFHVVVVGSRLQRAAIGLLRRLCTAGLPCTYLDITAVSYVIKKINKVIVGAGSLLVNGSVLSAAGTAQVALLARAANVPVLVAAETHKFSDRVQTDAFVYNEIGDPDELIDKSDENSPLKDWRSNPNLTPLNLLYDVTPPSLVTAVVTELAILPCTSAPVVLRTKLAEHGV</sequence>
<dbReference type="InterPro" id="IPR037171">
    <property type="entry name" value="NagB/RpiA_transferase-like"/>
</dbReference>
<comment type="similarity">
    <text evidence="2 9">Belongs to the eIF-2B alpha/beta/delta subunits family.</text>
</comment>
<feature type="region of interest" description="Disordered" evidence="10">
    <location>
        <begin position="33"/>
        <end position="59"/>
    </location>
</feature>
<evidence type="ECO:0000256" key="10">
    <source>
        <dbReference type="SAM" id="MobiDB-lite"/>
    </source>
</evidence>
<feature type="compositionally biased region" description="Basic and acidic residues" evidence="10">
    <location>
        <begin position="293"/>
        <end position="318"/>
    </location>
</feature>
<dbReference type="GO" id="GO:0005829">
    <property type="term" value="C:cytosol"/>
    <property type="evidence" value="ECO:0007669"/>
    <property type="project" value="UniProtKB-SubCell"/>
</dbReference>
<evidence type="ECO:0000256" key="1">
    <source>
        <dbReference type="ARBA" id="ARBA00004514"/>
    </source>
</evidence>
<evidence type="ECO:0000256" key="9">
    <source>
        <dbReference type="RuleBase" id="RU003814"/>
    </source>
</evidence>
<dbReference type="SUPFAM" id="SSF100950">
    <property type="entry name" value="NagB/RpiA/CoA transferase-like"/>
    <property type="match status" value="1"/>
</dbReference>
<dbReference type="Pfam" id="PF01008">
    <property type="entry name" value="IF-2B"/>
    <property type="match status" value="1"/>
</dbReference>
<evidence type="ECO:0000313" key="11">
    <source>
        <dbReference type="Proteomes" id="UP001652740"/>
    </source>
</evidence>
<dbReference type="InterPro" id="IPR042529">
    <property type="entry name" value="IF_2B-like_C"/>
</dbReference>
<protein>
    <recommendedName>
        <fullName evidence="6">Translation initiation factor eIF2B subunit delta</fullName>
    </recommendedName>
    <alternativeName>
        <fullName evidence="7">eIF2B GDP-GTP exchange factor subunit delta</fullName>
    </alternativeName>
</protein>
<proteinExistence type="inferred from homology"/>
<dbReference type="GeneID" id="113518138"/>
<comment type="subcellular location">
    <subcellularLocation>
        <location evidence="1">Cytoplasm</location>
        <location evidence="1">Cytosol</location>
    </subcellularLocation>
</comment>
<keyword evidence="5" id="KW-0648">Protein biosynthesis</keyword>
<evidence type="ECO:0000256" key="5">
    <source>
        <dbReference type="ARBA" id="ARBA00022917"/>
    </source>
</evidence>
<evidence type="ECO:0000256" key="4">
    <source>
        <dbReference type="ARBA" id="ARBA00022540"/>
    </source>
</evidence>
<dbReference type="FunCoup" id="A0A6J3C9K1">
    <property type="interactions" value="1841"/>
</dbReference>
<dbReference type="GO" id="GO:0003743">
    <property type="term" value="F:translation initiation factor activity"/>
    <property type="evidence" value="ECO:0007669"/>
    <property type="project" value="UniProtKB-KW"/>
</dbReference>
<evidence type="ECO:0000256" key="3">
    <source>
        <dbReference type="ARBA" id="ARBA00022490"/>
    </source>
</evidence>
<dbReference type="InParanoid" id="A0A6J3C9K1"/>
<feature type="region of interest" description="Disordered" evidence="10">
    <location>
        <begin position="132"/>
        <end position="156"/>
    </location>
</feature>
<dbReference type="InterPro" id="IPR000649">
    <property type="entry name" value="IF-2B-related"/>
</dbReference>
<feature type="compositionally biased region" description="Low complexity" evidence="10">
    <location>
        <begin position="319"/>
        <end position="335"/>
    </location>
</feature>
<reference evidence="12" key="1">
    <citation type="submission" date="2025-08" db="UniProtKB">
        <authorList>
            <consortium name="RefSeq"/>
        </authorList>
    </citation>
    <scope>IDENTIFICATION</scope>
    <source>
        <tissue evidence="12">Whole larvae</tissue>
    </source>
</reference>
<feature type="compositionally biased region" description="Basic and acidic residues" evidence="10">
    <location>
        <begin position="338"/>
        <end position="364"/>
    </location>
</feature>
<name>A0A6J3C9K1_GALME</name>